<feature type="region of interest" description="Disordered" evidence="1">
    <location>
        <begin position="321"/>
        <end position="340"/>
    </location>
</feature>
<dbReference type="EMBL" id="JBFCZG010000001">
    <property type="protein sequence ID" value="KAL3428250.1"/>
    <property type="molecule type" value="Genomic_DNA"/>
</dbReference>
<sequence>MLPANCRRTQDLEQNLLREDEKHPQPFAPAPSPPRSISSRMPSIRQFLCALLLVSALAMTLVSAFPSNRLPLRASAEDQQKFQELLDTVDTTCLHDILHKYIPEKYKHGVFPEDRKAIAAIHESNAAEASSLIELAKRQSSNVTTSEPPATSTATVIQTTEVPTVSTVIQTTTPGSTQVPVTPTVAPTTQEVTTEVTTTAVVTEATTPVNTPTTQEASTPTTPAPTTAVPTTVETSTVPVVETTTRETTAEAPGTTTTAGPTTARPTTSGATTRATTTRATTTRARSTSSRTSSVVFTTTFADGGVSTVTSVTVIAASTIAGDSGEDGGSTPTGTDSGSASLQTNGAQNIKAGMVFGMMGVFVAGVL</sequence>
<proteinExistence type="predicted"/>
<evidence type="ECO:0000256" key="1">
    <source>
        <dbReference type="SAM" id="MobiDB-lite"/>
    </source>
</evidence>
<feature type="region of interest" description="Disordered" evidence="1">
    <location>
        <begin position="208"/>
        <end position="289"/>
    </location>
</feature>
<dbReference type="Proteomes" id="UP001629113">
    <property type="component" value="Unassembled WGS sequence"/>
</dbReference>
<comment type="caution">
    <text evidence="3">The sequence shown here is derived from an EMBL/GenBank/DDBJ whole genome shotgun (WGS) entry which is preliminary data.</text>
</comment>
<feature type="transmembrane region" description="Helical" evidence="2">
    <location>
        <begin position="47"/>
        <end position="65"/>
    </location>
</feature>
<feature type="compositionally biased region" description="Low complexity" evidence="1">
    <location>
        <begin position="250"/>
        <end position="289"/>
    </location>
</feature>
<feature type="region of interest" description="Disordered" evidence="1">
    <location>
        <begin position="17"/>
        <end position="37"/>
    </location>
</feature>
<reference evidence="3 4" key="1">
    <citation type="submission" date="2024-06" db="EMBL/GenBank/DDBJ databases">
        <title>Complete genome of Phlyctema vagabunda strain 19-DSS-EL-015.</title>
        <authorList>
            <person name="Fiorenzani C."/>
        </authorList>
    </citation>
    <scope>NUCLEOTIDE SEQUENCE [LARGE SCALE GENOMIC DNA]</scope>
    <source>
        <strain evidence="3 4">19-DSS-EL-015</strain>
    </source>
</reference>
<keyword evidence="4" id="KW-1185">Reference proteome</keyword>
<protein>
    <submittedName>
        <fullName evidence="3">Uncharacterized protein</fullName>
    </submittedName>
</protein>
<keyword evidence="2" id="KW-1133">Transmembrane helix</keyword>
<evidence type="ECO:0000313" key="4">
    <source>
        <dbReference type="Proteomes" id="UP001629113"/>
    </source>
</evidence>
<feature type="compositionally biased region" description="Low complexity" evidence="1">
    <location>
        <begin position="208"/>
        <end position="243"/>
    </location>
</feature>
<accession>A0ABR4PXZ8</accession>
<evidence type="ECO:0000313" key="3">
    <source>
        <dbReference type="EMBL" id="KAL3428250.1"/>
    </source>
</evidence>
<organism evidence="3 4">
    <name type="scientific">Phlyctema vagabunda</name>
    <dbReference type="NCBI Taxonomy" id="108571"/>
    <lineage>
        <taxon>Eukaryota</taxon>
        <taxon>Fungi</taxon>
        <taxon>Dikarya</taxon>
        <taxon>Ascomycota</taxon>
        <taxon>Pezizomycotina</taxon>
        <taxon>Leotiomycetes</taxon>
        <taxon>Helotiales</taxon>
        <taxon>Dermateaceae</taxon>
        <taxon>Phlyctema</taxon>
    </lineage>
</organism>
<evidence type="ECO:0000256" key="2">
    <source>
        <dbReference type="SAM" id="Phobius"/>
    </source>
</evidence>
<name>A0ABR4PXZ8_9HELO</name>
<keyword evidence="2" id="KW-0812">Transmembrane</keyword>
<keyword evidence="2" id="KW-0472">Membrane</keyword>
<gene>
    <name evidence="3" type="ORF">PVAG01_01759</name>
</gene>